<dbReference type="SUPFAM" id="SSF55729">
    <property type="entry name" value="Acyl-CoA N-acyltransferases (Nat)"/>
    <property type="match status" value="1"/>
</dbReference>
<dbReference type="Gene3D" id="3.40.630.30">
    <property type="match status" value="1"/>
</dbReference>
<feature type="domain" description="N-acetyltransferase" evidence="1">
    <location>
        <begin position="9"/>
        <end position="166"/>
    </location>
</feature>
<dbReference type="InterPro" id="IPR016181">
    <property type="entry name" value="Acyl_CoA_acyltransferase"/>
</dbReference>
<reference evidence="2 3" key="1">
    <citation type="journal article" date="2019" name="Appl. Microbiol. Biotechnol.">
        <title>Uncovering carbohydrate metabolism through a genotype-phenotype association study of 56 lactic acid bacteria genomes.</title>
        <authorList>
            <person name="Buron-Moles G."/>
            <person name="Chailyan A."/>
            <person name="Dolejs I."/>
            <person name="Forster J."/>
            <person name="Miks M.H."/>
        </authorList>
    </citation>
    <scope>NUCLEOTIDE SEQUENCE [LARGE SCALE GENOMIC DNA]</scope>
    <source>
        <strain evidence="2 3">ATCC 29644</strain>
    </source>
</reference>
<dbReference type="OrthoDB" id="9798081at2"/>
<comment type="caution">
    <text evidence="2">The sequence shown here is derived from an EMBL/GenBank/DDBJ whole genome shotgun (WGS) entry which is preliminary data.</text>
</comment>
<accession>A0A4R5NHP2</accession>
<proteinExistence type="predicted"/>
<dbReference type="GO" id="GO:0016747">
    <property type="term" value="F:acyltransferase activity, transferring groups other than amino-acyl groups"/>
    <property type="evidence" value="ECO:0007669"/>
    <property type="project" value="InterPro"/>
</dbReference>
<dbReference type="Pfam" id="PF13302">
    <property type="entry name" value="Acetyltransf_3"/>
    <property type="match status" value="1"/>
</dbReference>
<dbReference type="InterPro" id="IPR051531">
    <property type="entry name" value="N-acetyltransferase"/>
</dbReference>
<dbReference type="STRING" id="1612.ABB44_02415"/>
<dbReference type="EMBL" id="PUFN01000006">
    <property type="protein sequence ID" value="TDG74076.1"/>
    <property type="molecule type" value="Genomic_DNA"/>
</dbReference>
<dbReference type="Proteomes" id="UP000295257">
    <property type="component" value="Unassembled WGS sequence"/>
</dbReference>
<dbReference type="PANTHER" id="PTHR43792">
    <property type="entry name" value="GNAT FAMILY, PUTATIVE (AFU_ORTHOLOGUE AFUA_3G00765)-RELATED-RELATED"/>
    <property type="match status" value="1"/>
</dbReference>
<protein>
    <recommendedName>
        <fullName evidence="1">N-acetyltransferase domain-containing protein</fullName>
    </recommendedName>
</protein>
<dbReference type="RefSeq" id="WP_010018376.1">
    <property type="nucleotide sequence ID" value="NZ_CP162899.1"/>
</dbReference>
<keyword evidence="3" id="KW-1185">Reference proteome</keyword>
<name>A0A4R5NHP2_9LACO</name>
<dbReference type="InterPro" id="IPR000182">
    <property type="entry name" value="GNAT_dom"/>
</dbReference>
<evidence type="ECO:0000313" key="3">
    <source>
        <dbReference type="Proteomes" id="UP000295257"/>
    </source>
</evidence>
<organism evidence="2 3">
    <name type="scientific">Companilactobacillus farciminis</name>
    <dbReference type="NCBI Taxonomy" id="1612"/>
    <lineage>
        <taxon>Bacteria</taxon>
        <taxon>Bacillati</taxon>
        <taxon>Bacillota</taxon>
        <taxon>Bacilli</taxon>
        <taxon>Lactobacillales</taxon>
        <taxon>Lactobacillaceae</taxon>
        <taxon>Companilactobacillus</taxon>
    </lineage>
</organism>
<evidence type="ECO:0000313" key="2">
    <source>
        <dbReference type="EMBL" id="TDG74076.1"/>
    </source>
</evidence>
<evidence type="ECO:0000259" key="1">
    <source>
        <dbReference type="PROSITE" id="PS51186"/>
    </source>
</evidence>
<dbReference type="AlphaFoldDB" id="A0A4R5NHP2"/>
<sequence length="180" mass="20601">MRQITTERLLIRPIQIEDFNDLQAILYDPLVVRYTRYRNVQAENNFAELFNSHFLGSIYTFGIETKDTHQLIGFYEFHPEGYSALLTYALAQSAWGKGFVAEVGNIMMAYGFEDLNFERVEAHYASLNPRSGRVMEKMGMTDLGSIGTFPSPHTGEVRTVMAYELTKENWLLNNAPEQAV</sequence>
<gene>
    <name evidence="2" type="ORF">C5L30_002021</name>
</gene>
<dbReference type="PROSITE" id="PS51186">
    <property type="entry name" value="GNAT"/>
    <property type="match status" value="1"/>
</dbReference>